<dbReference type="OMA" id="VIPNVFC"/>
<dbReference type="STRING" id="42514.ENSPNAP00000008901"/>
<keyword evidence="2" id="KW-1185">Reference proteome</keyword>
<dbReference type="Ensembl" id="ENSPNAT00000015086.2">
    <property type="protein sequence ID" value="ENSPNAP00000008901.2"/>
    <property type="gene ID" value="ENSPNAG00000014481.2"/>
</dbReference>
<reference evidence="1" key="2">
    <citation type="submission" date="2025-08" db="UniProtKB">
        <authorList>
            <consortium name="Ensembl"/>
        </authorList>
    </citation>
    <scope>IDENTIFICATION</scope>
</reference>
<reference evidence="1" key="3">
    <citation type="submission" date="2025-09" db="UniProtKB">
        <authorList>
            <consortium name="Ensembl"/>
        </authorList>
    </citation>
    <scope>IDENTIFICATION</scope>
</reference>
<sequence length="85" mass="9553">MAQVHQGWCGDKDDLHDPEANVADGKLPVITHILATRLQRIADQIRLLIAPYALCSCSQYEYPEDEEDAHPYLANDSRVGLHLVQ</sequence>
<evidence type="ECO:0000313" key="2">
    <source>
        <dbReference type="Proteomes" id="UP001501920"/>
    </source>
</evidence>
<reference evidence="1 2" key="1">
    <citation type="submission" date="2020-10" db="EMBL/GenBank/DDBJ databases">
        <title>Pygocentrus nattereri (red-bellied piranha) genome, fPygNat1, primary haplotype.</title>
        <authorList>
            <person name="Myers G."/>
            <person name="Meyer A."/>
            <person name="Karagic N."/>
            <person name="Pippel M."/>
            <person name="Winkler S."/>
            <person name="Tracey A."/>
            <person name="Wood J."/>
            <person name="Formenti G."/>
            <person name="Howe K."/>
            <person name="Fedrigo O."/>
            <person name="Jarvis E.D."/>
        </authorList>
    </citation>
    <scope>NUCLEOTIDE SEQUENCE [LARGE SCALE GENOMIC DNA]</scope>
</reference>
<dbReference type="AlphaFoldDB" id="A0A3B4CDE7"/>
<evidence type="ECO:0000313" key="1">
    <source>
        <dbReference type="Ensembl" id="ENSPNAP00000008901.2"/>
    </source>
</evidence>
<organism evidence="1 2">
    <name type="scientific">Pygocentrus nattereri</name>
    <name type="common">Red-bellied piranha</name>
    <dbReference type="NCBI Taxonomy" id="42514"/>
    <lineage>
        <taxon>Eukaryota</taxon>
        <taxon>Metazoa</taxon>
        <taxon>Chordata</taxon>
        <taxon>Craniata</taxon>
        <taxon>Vertebrata</taxon>
        <taxon>Euteleostomi</taxon>
        <taxon>Actinopterygii</taxon>
        <taxon>Neopterygii</taxon>
        <taxon>Teleostei</taxon>
        <taxon>Ostariophysi</taxon>
        <taxon>Characiformes</taxon>
        <taxon>Characoidei</taxon>
        <taxon>Pygocentrus</taxon>
    </lineage>
</organism>
<proteinExistence type="predicted"/>
<name>A0A3B4CDE7_PYGNA</name>
<dbReference type="Proteomes" id="UP001501920">
    <property type="component" value="Chromosome 4"/>
</dbReference>
<dbReference type="GeneTree" id="ENSGT01150000287066"/>
<accession>A0A3B4CDE7</accession>
<protein>
    <submittedName>
        <fullName evidence="1">Uncharacterized protein</fullName>
    </submittedName>
</protein>